<dbReference type="RefSeq" id="WP_016338551.1">
    <property type="nucleotide sequence ID" value="NC_021280.1"/>
</dbReference>
<dbReference type="OrthoDB" id="400439at2"/>
<dbReference type="EMBL" id="CP005077">
    <property type="protein sequence ID" value="AGM24725.1"/>
    <property type="molecule type" value="Genomic_DNA"/>
</dbReference>
<sequence length="231" mass="25735">MLYLLTNIGAWLGIALLMGLAVWMDYKNIKKISILAITLTSFLVALSVLLTNLISYSLPFFGFGGIRLALGNFLIFVVGMLFGPFLGVLSGIATDLLGSMINIAGSYHGGFTLNLVLYGFIGSLAFLFQAKKLWYLNAIIFYILTFMVISFGLNTLWLYSIGWNSVVVGSAFIVKLIKFPIEMLIYIPLALGTFSLLYKLIMAKNNMLLWCTKHGELYFKQTGEKEYPIVN</sequence>
<evidence type="ECO:0000313" key="2">
    <source>
        <dbReference type="EMBL" id="AGM24725.1"/>
    </source>
</evidence>
<dbReference type="HOGENOM" id="CLU_095294_0_0_14"/>
<dbReference type="NCBIfam" id="TIGR04518">
    <property type="entry name" value="ECF_S_folT_fam"/>
    <property type="match status" value="1"/>
</dbReference>
<dbReference type="KEGG" id="scr:SCHRY_v1c01400"/>
<feature type="transmembrane region" description="Helical" evidence="1">
    <location>
        <begin position="183"/>
        <end position="201"/>
    </location>
</feature>
<feature type="transmembrane region" description="Helical" evidence="1">
    <location>
        <begin position="134"/>
        <end position="151"/>
    </location>
</feature>
<dbReference type="AlphaFoldDB" id="R4UF32"/>
<keyword evidence="3" id="KW-1185">Reference proteome</keyword>
<organism evidence="2 3">
    <name type="scientific">Spiroplasma chrysopicola DF-1</name>
    <dbReference type="NCBI Taxonomy" id="1276227"/>
    <lineage>
        <taxon>Bacteria</taxon>
        <taxon>Bacillati</taxon>
        <taxon>Mycoplasmatota</taxon>
        <taxon>Mollicutes</taxon>
        <taxon>Entomoplasmatales</taxon>
        <taxon>Spiroplasmataceae</taxon>
        <taxon>Spiroplasma</taxon>
    </lineage>
</organism>
<keyword evidence="1" id="KW-0812">Transmembrane</keyword>
<feature type="transmembrane region" description="Helical" evidence="1">
    <location>
        <begin position="74"/>
        <end position="97"/>
    </location>
</feature>
<gene>
    <name evidence="2" type="ORF">SCHRY_v1c01400</name>
</gene>
<evidence type="ECO:0000313" key="3">
    <source>
        <dbReference type="Proteomes" id="UP000013964"/>
    </source>
</evidence>
<feature type="transmembrane region" description="Helical" evidence="1">
    <location>
        <begin position="109"/>
        <end position="128"/>
    </location>
</feature>
<protein>
    <recommendedName>
        <fullName evidence="4">Folate family ECF transporter S component</fullName>
    </recommendedName>
</protein>
<evidence type="ECO:0008006" key="4">
    <source>
        <dbReference type="Google" id="ProtNLM"/>
    </source>
</evidence>
<reference evidence="2 3" key="1">
    <citation type="journal article" date="2013" name="Genome Biol. Evol.">
        <title>Complete genomes of two dipteran-associated spiroplasmas provided insights into the origin, dynamics, and impacts of viral invasion in spiroplasma.</title>
        <authorList>
            <person name="Ku C."/>
            <person name="Lo W.S."/>
            <person name="Chen L.L."/>
            <person name="Kuo C.H."/>
        </authorList>
    </citation>
    <scope>NUCLEOTIDE SEQUENCE [LARGE SCALE GENOMIC DNA]</scope>
    <source>
        <strain evidence="2 3">DF-1</strain>
    </source>
</reference>
<dbReference type="STRING" id="1276227.SCHRY_v1c01400"/>
<dbReference type="InterPro" id="IPR030949">
    <property type="entry name" value="ECF_S_folate_fam"/>
</dbReference>
<dbReference type="eggNOG" id="COG3275">
    <property type="taxonomic scope" value="Bacteria"/>
</dbReference>
<name>R4UF32_9MOLU</name>
<evidence type="ECO:0000256" key="1">
    <source>
        <dbReference type="SAM" id="Phobius"/>
    </source>
</evidence>
<dbReference type="Proteomes" id="UP000013964">
    <property type="component" value="Chromosome"/>
</dbReference>
<proteinExistence type="predicted"/>
<dbReference type="PATRIC" id="fig|1276227.3.peg.140"/>
<feature type="transmembrane region" description="Helical" evidence="1">
    <location>
        <begin position="6"/>
        <end position="26"/>
    </location>
</feature>
<keyword evidence="1" id="KW-0472">Membrane</keyword>
<accession>R4UF32</accession>
<dbReference type="Gene3D" id="1.10.1760.20">
    <property type="match status" value="1"/>
</dbReference>
<keyword evidence="1" id="KW-1133">Transmembrane helix</keyword>
<feature type="transmembrane region" description="Helical" evidence="1">
    <location>
        <begin position="33"/>
        <end position="54"/>
    </location>
</feature>